<organism evidence="1 2">
    <name type="scientific">Agrocybe chaxingu</name>
    <dbReference type="NCBI Taxonomy" id="84603"/>
    <lineage>
        <taxon>Eukaryota</taxon>
        <taxon>Fungi</taxon>
        <taxon>Dikarya</taxon>
        <taxon>Basidiomycota</taxon>
        <taxon>Agaricomycotina</taxon>
        <taxon>Agaricomycetes</taxon>
        <taxon>Agaricomycetidae</taxon>
        <taxon>Agaricales</taxon>
        <taxon>Agaricineae</taxon>
        <taxon>Strophariaceae</taxon>
        <taxon>Agrocybe</taxon>
    </lineage>
</organism>
<dbReference type="OrthoDB" id="4179406at2759"/>
<evidence type="ECO:0000313" key="1">
    <source>
        <dbReference type="EMBL" id="KAJ3516834.1"/>
    </source>
</evidence>
<sequence>MTVMLKASGVRNKAALVSHIKIVCDSSRESTRRLNKYMTRLLSSINTILTVSDYTIGVALSVAADRKGSFSHIIRLGTFWTDDKLSGTPLRRAYLHAIKSFETLNHELAHLNGEAYESLITLDNHIELLADLVYEEALVETWEEIQEILGRFWSILGLYRSSVAQAREQEAVLEHVGLSTKVMKHFVLDVQLQLESLQADTEALRTQAAEPLLIDGSVAVENVVYALKEGSTMLKERLMTVKTIGD</sequence>
<protein>
    <submittedName>
        <fullName evidence="1">Uncharacterized protein</fullName>
    </submittedName>
</protein>
<name>A0A9W8N182_9AGAR</name>
<comment type="caution">
    <text evidence="1">The sequence shown here is derived from an EMBL/GenBank/DDBJ whole genome shotgun (WGS) entry which is preliminary data.</text>
</comment>
<proteinExistence type="predicted"/>
<dbReference type="Proteomes" id="UP001148786">
    <property type="component" value="Unassembled WGS sequence"/>
</dbReference>
<dbReference type="EMBL" id="JANKHO010000040">
    <property type="protein sequence ID" value="KAJ3516834.1"/>
    <property type="molecule type" value="Genomic_DNA"/>
</dbReference>
<evidence type="ECO:0000313" key="2">
    <source>
        <dbReference type="Proteomes" id="UP001148786"/>
    </source>
</evidence>
<keyword evidence="2" id="KW-1185">Reference proteome</keyword>
<reference evidence="1" key="1">
    <citation type="submission" date="2022-07" db="EMBL/GenBank/DDBJ databases">
        <title>Genome Sequence of Agrocybe chaxingu.</title>
        <authorList>
            <person name="Buettner E."/>
        </authorList>
    </citation>
    <scope>NUCLEOTIDE SEQUENCE</scope>
    <source>
        <strain evidence="1">MP-N11</strain>
    </source>
</reference>
<dbReference type="AlphaFoldDB" id="A0A9W8N182"/>
<accession>A0A9W8N182</accession>
<gene>
    <name evidence="1" type="ORF">NLJ89_g880</name>
</gene>